<dbReference type="PROSITE" id="PS00972">
    <property type="entry name" value="USP_1"/>
    <property type="match status" value="1"/>
</dbReference>
<keyword evidence="8" id="KW-0472">Membrane</keyword>
<comment type="catalytic activity">
    <reaction evidence="1">
        <text>Thiol-dependent hydrolysis of ester, thioester, amide, peptide and isopeptide bonds formed by the C-terminal Gly of ubiquitin (a 76-residue protein attached to proteins as an intracellular targeting signal).</text>
        <dbReference type="EC" id="3.4.19.12"/>
    </reaction>
</comment>
<keyword evidence="4" id="KW-0645">Protease</keyword>
<dbReference type="STRING" id="2018661.A0A2A2LPB9"/>
<evidence type="ECO:0000256" key="6">
    <source>
        <dbReference type="ARBA" id="ARBA00022801"/>
    </source>
</evidence>
<dbReference type="PANTHER" id="PTHR24006">
    <property type="entry name" value="UBIQUITIN CARBOXYL-TERMINAL HYDROLASE"/>
    <property type="match status" value="1"/>
</dbReference>
<gene>
    <name evidence="10" type="ORF">WR25_09106</name>
</gene>
<feature type="transmembrane region" description="Helical" evidence="8">
    <location>
        <begin position="27"/>
        <end position="45"/>
    </location>
</feature>
<dbReference type="GO" id="GO:0004843">
    <property type="term" value="F:cysteine-type deubiquitinase activity"/>
    <property type="evidence" value="ECO:0007669"/>
    <property type="project" value="UniProtKB-EC"/>
</dbReference>
<keyword evidence="8" id="KW-1133">Transmembrane helix</keyword>
<reference evidence="10 11" key="1">
    <citation type="journal article" date="2017" name="Curr. Biol.">
        <title>Genome architecture and evolution of a unichromosomal asexual nematode.</title>
        <authorList>
            <person name="Fradin H."/>
            <person name="Zegar C."/>
            <person name="Gutwein M."/>
            <person name="Lucas J."/>
            <person name="Kovtun M."/>
            <person name="Corcoran D."/>
            <person name="Baugh L.R."/>
            <person name="Kiontke K."/>
            <person name="Gunsalus K."/>
            <person name="Fitch D.H."/>
            <person name="Piano F."/>
        </authorList>
    </citation>
    <scope>NUCLEOTIDE SEQUENCE [LARGE SCALE GENOMIC DNA]</scope>
    <source>
        <strain evidence="10">PF1309</strain>
    </source>
</reference>
<dbReference type="AlphaFoldDB" id="A0A2A2LPB9"/>
<evidence type="ECO:0000256" key="4">
    <source>
        <dbReference type="ARBA" id="ARBA00022670"/>
    </source>
</evidence>
<sequence>MSNYSPAVYVPGQGFVVEEPFMSFESLVASAVLGGAAAAAAVYFYSTSTSKYRERTAVGVPGLYNLGNTCYANSLLQGLASSPSIHKWLTNLPMEHIKDGLLDAMREVIQGLNNPEEATLSAANIATALSQHRWNITIGSEQDLYELFNVFVTTWDDELQYLKKCLMTSSLLELHLPSSSASESPSTSKASSSGLLTPILKRRGQEIKQLVFDRCCSLIRLDAQLRPPCLGYTSTQYRCSLQECGYKTTKFESFTALTLMIPKAFMGQPFSLEKLLRRYFCMELIRDAVCEKCKKEGKQTTGLFRKHGFSKMKSLAGTAAGIVEAAAAKLRLSVIFLDEFSYLRLLAVAVLLVLLIFVYKMLIPCTEAGIDLAGAEAEPGLGRTAVGWCTEAHKLAGIGAGTKISHLY</sequence>
<dbReference type="Pfam" id="PF00443">
    <property type="entry name" value="UCH"/>
    <property type="match status" value="1"/>
</dbReference>
<dbReference type="PANTHER" id="PTHR24006:SF888">
    <property type="entry name" value="UBIQUITIN CARBOXYL-TERMINAL HYDROLASE 30"/>
    <property type="match status" value="1"/>
</dbReference>
<evidence type="ECO:0000313" key="10">
    <source>
        <dbReference type="EMBL" id="PAV88093.1"/>
    </source>
</evidence>
<dbReference type="Proteomes" id="UP000218231">
    <property type="component" value="Unassembled WGS sequence"/>
</dbReference>
<dbReference type="EMBL" id="LIAE01006534">
    <property type="protein sequence ID" value="PAV88093.1"/>
    <property type="molecule type" value="Genomic_DNA"/>
</dbReference>
<dbReference type="InterPro" id="IPR018200">
    <property type="entry name" value="USP_CS"/>
</dbReference>
<dbReference type="Gene3D" id="3.90.70.10">
    <property type="entry name" value="Cysteine proteinases"/>
    <property type="match status" value="1"/>
</dbReference>
<dbReference type="PROSITE" id="PS50235">
    <property type="entry name" value="USP_3"/>
    <property type="match status" value="1"/>
</dbReference>
<comment type="caution">
    <text evidence="10">The sequence shown here is derived from an EMBL/GenBank/DDBJ whole genome shotgun (WGS) entry which is preliminary data.</text>
</comment>
<dbReference type="EC" id="3.4.19.12" evidence="3"/>
<evidence type="ECO:0000313" key="11">
    <source>
        <dbReference type="Proteomes" id="UP000218231"/>
    </source>
</evidence>
<dbReference type="OrthoDB" id="2248014at2759"/>
<evidence type="ECO:0000256" key="3">
    <source>
        <dbReference type="ARBA" id="ARBA00012759"/>
    </source>
</evidence>
<name>A0A2A2LPB9_9BILA</name>
<dbReference type="InterPro" id="IPR038765">
    <property type="entry name" value="Papain-like_cys_pep_sf"/>
</dbReference>
<evidence type="ECO:0000256" key="7">
    <source>
        <dbReference type="ARBA" id="ARBA00022807"/>
    </source>
</evidence>
<organism evidence="10 11">
    <name type="scientific">Diploscapter pachys</name>
    <dbReference type="NCBI Taxonomy" id="2018661"/>
    <lineage>
        <taxon>Eukaryota</taxon>
        <taxon>Metazoa</taxon>
        <taxon>Ecdysozoa</taxon>
        <taxon>Nematoda</taxon>
        <taxon>Chromadorea</taxon>
        <taxon>Rhabditida</taxon>
        <taxon>Rhabditina</taxon>
        <taxon>Rhabditomorpha</taxon>
        <taxon>Rhabditoidea</taxon>
        <taxon>Rhabditidae</taxon>
        <taxon>Diploscapter</taxon>
    </lineage>
</organism>
<evidence type="ECO:0000256" key="8">
    <source>
        <dbReference type="SAM" id="Phobius"/>
    </source>
</evidence>
<keyword evidence="11" id="KW-1185">Reference proteome</keyword>
<dbReference type="GO" id="GO:0005634">
    <property type="term" value="C:nucleus"/>
    <property type="evidence" value="ECO:0007669"/>
    <property type="project" value="TreeGrafter"/>
</dbReference>
<evidence type="ECO:0000259" key="9">
    <source>
        <dbReference type="PROSITE" id="PS50235"/>
    </source>
</evidence>
<accession>A0A2A2LPB9</accession>
<dbReference type="GO" id="GO:0005829">
    <property type="term" value="C:cytosol"/>
    <property type="evidence" value="ECO:0007669"/>
    <property type="project" value="TreeGrafter"/>
</dbReference>
<evidence type="ECO:0000256" key="5">
    <source>
        <dbReference type="ARBA" id="ARBA00022786"/>
    </source>
</evidence>
<dbReference type="InterPro" id="IPR050164">
    <property type="entry name" value="Peptidase_C19"/>
</dbReference>
<feature type="domain" description="USP" evidence="9">
    <location>
        <begin position="61"/>
        <end position="408"/>
    </location>
</feature>
<keyword evidence="5" id="KW-0833">Ubl conjugation pathway</keyword>
<dbReference type="InterPro" id="IPR001394">
    <property type="entry name" value="Peptidase_C19_UCH"/>
</dbReference>
<dbReference type="GO" id="GO:0006508">
    <property type="term" value="P:proteolysis"/>
    <property type="evidence" value="ECO:0007669"/>
    <property type="project" value="UniProtKB-KW"/>
</dbReference>
<keyword evidence="7" id="KW-0788">Thiol protease</keyword>
<keyword evidence="6" id="KW-0378">Hydrolase</keyword>
<comment type="similarity">
    <text evidence="2">Belongs to the peptidase C19 family.</text>
</comment>
<dbReference type="InterPro" id="IPR028889">
    <property type="entry name" value="USP"/>
</dbReference>
<keyword evidence="8" id="KW-0812">Transmembrane</keyword>
<proteinExistence type="inferred from homology"/>
<dbReference type="GO" id="GO:0016579">
    <property type="term" value="P:protein deubiquitination"/>
    <property type="evidence" value="ECO:0007669"/>
    <property type="project" value="InterPro"/>
</dbReference>
<protein>
    <recommendedName>
        <fullName evidence="3">ubiquitinyl hydrolase 1</fullName>
        <ecNumber evidence="3">3.4.19.12</ecNumber>
    </recommendedName>
</protein>
<evidence type="ECO:0000256" key="2">
    <source>
        <dbReference type="ARBA" id="ARBA00009085"/>
    </source>
</evidence>
<feature type="transmembrane region" description="Helical" evidence="8">
    <location>
        <begin position="342"/>
        <end position="362"/>
    </location>
</feature>
<evidence type="ECO:0000256" key="1">
    <source>
        <dbReference type="ARBA" id="ARBA00000707"/>
    </source>
</evidence>
<dbReference type="SUPFAM" id="SSF54001">
    <property type="entry name" value="Cysteine proteinases"/>
    <property type="match status" value="1"/>
</dbReference>